<proteinExistence type="predicted"/>
<reference evidence="1" key="1">
    <citation type="submission" date="2018-02" db="EMBL/GenBank/DDBJ databases">
        <authorList>
            <person name="Cohen D.B."/>
            <person name="Kent A.D."/>
        </authorList>
    </citation>
    <scope>NUCLEOTIDE SEQUENCE</scope>
</reference>
<dbReference type="EMBL" id="OIVN01006134">
    <property type="protein sequence ID" value="SPD25849.1"/>
    <property type="molecule type" value="Genomic_DNA"/>
</dbReference>
<sequence length="83" mass="9422">MRDDLGRRFPDEGIDVVDGLVDRLERLLSDKSPGVERTREVLDGAGGAFSDHRRLFLQPGPEFLEFTLVVLDRRLGSRCDHLD</sequence>
<protein>
    <submittedName>
        <fullName evidence="1">Uncharacterized protein</fullName>
    </submittedName>
</protein>
<organism evidence="1">
    <name type="scientific">Fagus sylvatica</name>
    <name type="common">Beechnut</name>
    <dbReference type="NCBI Taxonomy" id="28930"/>
    <lineage>
        <taxon>Eukaryota</taxon>
        <taxon>Viridiplantae</taxon>
        <taxon>Streptophyta</taxon>
        <taxon>Embryophyta</taxon>
        <taxon>Tracheophyta</taxon>
        <taxon>Spermatophyta</taxon>
        <taxon>Magnoliopsida</taxon>
        <taxon>eudicotyledons</taxon>
        <taxon>Gunneridae</taxon>
        <taxon>Pentapetalae</taxon>
        <taxon>rosids</taxon>
        <taxon>fabids</taxon>
        <taxon>Fagales</taxon>
        <taxon>Fagaceae</taxon>
        <taxon>Fagus</taxon>
    </lineage>
</organism>
<gene>
    <name evidence="1" type="ORF">FSB_LOCUS53731</name>
</gene>
<accession>A0A2N9INZ3</accession>
<evidence type="ECO:0000313" key="1">
    <source>
        <dbReference type="EMBL" id="SPD25849.1"/>
    </source>
</evidence>
<dbReference type="AlphaFoldDB" id="A0A2N9INZ3"/>
<name>A0A2N9INZ3_FAGSY</name>